<dbReference type="EMBL" id="QFWT01000004">
    <property type="protein sequence ID" value="PWI33720.1"/>
    <property type="molecule type" value="Genomic_DNA"/>
</dbReference>
<feature type="domain" description="SPOR" evidence="3">
    <location>
        <begin position="103"/>
        <end position="181"/>
    </location>
</feature>
<organism evidence="4 5">
    <name type="scientific">Vibrio albus</name>
    <dbReference type="NCBI Taxonomy" id="2200953"/>
    <lineage>
        <taxon>Bacteria</taxon>
        <taxon>Pseudomonadati</taxon>
        <taxon>Pseudomonadota</taxon>
        <taxon>Gammaproteobacteria</taxon>
        <taxon>Vibrionales</taxon>
        <taxon>Vibrionaceae</taxon>
        <taxon>Vibrio</taxon>
    </lineage>
</organism>
<keyword evidence="2" id="KW-1133">Transmembrane helix</keyword>
<sequence length="182" mass="20788">MTVAKDYVRRGQGSKKTSRKKPNNRTKFPWKAGLLALLAVGAFGYGLYILSNDPEPKVKVTQPAPKKKPVTKTKPLPPPPKEEWEYVKELPNKEIEVQAKEQVVSEIPYIMQCGAFKTLQQAEERKVNIAFQGLGSKIRKKENSSWYRVVLGPYTTKREAVKDKHRLQRAKIEPCAIWKEAQ</sequence>
<keyword evidence="4" id="KW-0131">Cell cycle</keyword>
<keyword evidence="4" id="KW-0132">Cell division</keyword>
<dbReference type="GO" id="GO:0042834">
    <property type="term" value="F:peptidoglycan binding"/>
    <property type="evidence" value="ECO:0007669"/>
    <property type="project" value="InterPro"/>
</dbReference>
<dbReference type="GO" id="GO:0051301">
    <property type="term" value="P:cell division"/>
    <property type="evidence" value="ECO:0007669"/>
    <property type="project" value="UniProtKB-KW"/>
</dbReference>
<evidence type="ECO:0000259" key="3">
    <source>
        <dbReference type="PROSITE" id="PS51724"/>
    </source>
</evidence>
<keyword evidence="5" id="KW-1185">Reference proteome</keyword>
<feature type="region of interest" description="Disordered" evidence="1">
    <location>
        <begin position="56"/>
        <end position="82"/>
    </location>
</feature>
<dbReference type="PANTHER" id="PTHR38687">
    <property type="entry name" value="CELL DIVISION PROTEIN DEDD-RELATED"/>
    <property type="match status" value="1"/>
</dbReference>
<feature type="compositionally biased region" description="Basic residues" evidence="1">
    <location>
        <begin position="12"/>
        <end position="24"/>
    </location>
</feature>
<accession>A0A2U3BA96</accession>
<dbReference type="AlphaFoldDB" id="A0A2U3BA96"/>
<reference evidence="4 5" key="1">
    <citation type="submission" date="2018-05" db="EMBL/GenBank/DDBJ databases">
        <title>Vibrio limimaris sp. nov., isolated from marine sediment.</title>
        <authorList>
            <person name="Li C.-M."/>
        </authorList>
    </citation>
    <scope>NUCLEOTIDE SEQUENCE [LARGE SCALE GENOMIC DNA]</scope>
    <source>
        <strain evidence="4 5">E4404</strain>
    </source>
</reference>
<dbReference type="Gene3D" id="3.30.70.1070">
    <property type="entry name" value="Sporulation related repeat"/>
    <property type="match status" value="1"/>
</dbReference>
<dbReference type="SUPFAM" id="SSF110997">
    <property type="entry name" value="Sporulation related repeat"/>
    <property type="match status" value="1"/>
</dbReference>
<dbReference type="RefSeq" id="WP_109319704.1">
    <property type="nucleotide sequence ID" value="NZ_QFWT01000004.1"/>
</dbReference>
<dbReference type="Proteomes" id="UP000245362">
    <property type="component" value="Unassembled WGS sequence"/>
</dbReference>
<evidence type="ECO:0000256" key="2">
    <source>
        <dbReference type="SAM" id="Phobius"/>
    </source>
</evidence>
<dbReference type="InterPro" id="IPR007730">
    <property type="entry name" value="SPOR-like_dom"/>
</dbReference>
<keyword evidence="2" id="KW-0812">Transmembrane</keyword>
<dbReference type="InterPro" id="IPR036680">
    <property type="entry name" value="SPOR-like_sf"/>
</dbReference>
<dbReference type="OrthoDB" id="8558195at2"/>
<dbReference type="PANTHER" id="PTHR38687:SF2">
    <property type="entry name" value="CELL DIVISION PROTEIN FTSN"/>
    <property type="match status" value="1"/>
</dbReference>
<feature type="region of interest" description="Disordered" evidence="1">
    <location>
        <begin position="1"/>
        <end position="26"/>
    </location>
</feature>
<dbReference type="InterPro" id="IPR052521">
    <property type="entry name" value="Cell_div_SPOR-domain"/>
</dbReference>
<evidence type="ECO:0000256" key="1">
    <source>
        <dbReference type="SAM" id="MobiDB-lite"/>
    </source>
</evidence>
<evidence type="ECO:0000313" key="5">
    <source>
        <dbReference type="Proteomes" id="UP000245362"/>
    </source>
</evidence>
<evidence type="ECO:0000313" key="4">
    <source>
        <dbReference type="EMBL" id="PWI33720.1"/>
    </source>
</evidence>
<keyword evidence="2" id="KW-0472">Membrane</keyword>
<protein>
    <submittedName>
        <fullName evidence="4">Cell division protein FtsN</fullName>
    </submittedName>
</protein>
<name>A0A2U3BA96_9VIBR</name>
<comment type="caution">
    <text evidence="4">The sequence shown here is derived from an EMBL/GenBank/DDBJ whole genome shotgun (WGS) entry which is preliminary data.</text>
</comment>
<gene>
    <name evidence="4" type="ORF">DI392_09675</name>
</gene>
<proteinExistence type="predicted"/>
<feature type="transmembrane region" description="Helical" evidence="2">
    <location>
        <begin position="28"/>
        <end position="50"/>
    </location>
</feature>
<dbReference type="Pfam" id="PF05036">
    <property type="entry name" value="SPOR"/>
    <property type="match status" value="1"/>
</dbReference>
<dbReference type="PROSITE" id="PS51724">
    <property type="entry name" value="SPOR"/>
    <property type="match status" value="1"/>
</dbReference>